<proteinExistence type="predicted"/>
<dbReference type="InterPro" id="IPR024645">
    <property type="entry name" value="Mitochondr_Som1"/>
</dbReference>
<feature type="region of interest" description="Disordered" evidence="1">
    <location>
        <begin position="1"/>
        <end position="47"/>
    </location>
</feature>
<sequence>MEEPDRSTSGPPVKKFHFSELSSHVTTKEKVKSQSPNESKSLPRTKTIDKPVDLKKCKLYELTQYNCPVPLEARRGEKPTEILCTPFVRFFRKCAGGLTVETTEWDFMPEE</sequence>
<feature type="compositionally biased region" description="Polar residues" evidence="1">
    <location>
        <begin position="33"/>
        <end position="44"/>
    </location>
</feature>
<keyword evidence="3" id="KW-1185">Reference proteome</keyword>
<organism evidence="2 3">
    <name type="scientific">Venturia nashicola</name>
    <dbReference type="NCBI Taxonomy" id="86259"/>
    <lineage>
        <taxon>Eukaryota</taxon>
        <taxon>Fungi</taxon>
        <taxon>Dikarya</taxon>
        <taxon>Ascomycota</taxon>
        <taxon>Pezizomycotina</taxon>
        <taxon>Dothideomycetes</taxon>
        <taxon>Pleosporomycetidae</taxon>
        <taxon>Venturiales</taxon>
        <taxon>Venturiaceae</taxon>
        <taxon>Venturia</taxon>
    </lineage>
</organism>
<dbReference type="OrthoDB" id="3983163at2759"/>
<reference evidence="2 3" key="1">
    <citation type="submission" date="2019-04" db="EMBL/GenBank/DDBJ databases">
        <title>High contiguity whole genome sequence and gene annotation resource for two Venturia nashicola isolates.</title>
        <authorList>
            <person name="Prokchorchik M."/>
            <person name="Won K."/>
            <person name="Lee Y."/>
            <person name="Choi E.D."/>
            <person name="Segonzac C."/>
            <person name="Sohn K.H."/>
        </authorList>
    </citation>
    <scope>NUCLEOTIDE SEQUENCE [LARGE SCALE GENOMIC DNA]</scope>
    <source>
        <strain evidence="2 3">PRI2</strain>
    </source>
</reference>
<dbReference type="GO" id="GO:0042720">
    <property type="term" value="C:mitochondrial inner membrane peptidase complex"/>
    <property type="evidence" value="ECO:0007669"/>
    <property type="project" value="InterPro"/>
</dbReference>
<dbReference type="EMBL" id="SNSC02000017">
    <property type="protein sequence ID" value="TID16972.1"/>
    <property type="molecule type" value="Genomic_DNA"/>
</dbReference>
<evidence type="ECO:0000256" key="1">
    <source>
        <dbReference type="SAM" id="MobiDB-lite"/>
    </source>
</evidence>
<evidence type="ECO:0000313" key="2">
    <source>
        <dbReference type="EMBL" id="TID16972.1"/>
    </source>
</evidence>
<name>A0A4Z1NZF6_9PEZI</name>
<dbReference type="Proteomes" id="UP000298493">
    <property type="component" value="Unassembled WGS sequence"/>
</dbReference>
<accession>A0A4Z1NZF6</accession>
<dbReference type="Pfam" id="PF11093">
    <property type="entry name" value="Mitochondr_Som1"/>
    <property type="match status" value="1"/>
</dbReference>
<protein>
    <submittedName>
        <fullName evidence="2">Uncharacterized protein</fullName>
    </submittedName>
</protein>
<dbReference type="AlphaFoldDB" id="A0A4Z1NZF6"/>
<comment type="caution">
    <text evidence="2">The sequence shown here is derived from an EMBL/GenBank/DDBJ whole genome shotgun (WGS) entry which is preliminary data.</text>
</comment>
<gene>
    <name evidence="2" type="ORF">E6O75_ATG09738</name>
</gene>
<evidence type="ECO:0000313" key="3">
    <source>
        <dbReference type="Proteomes" id="UP000298493"/>
    </source>
</evidence>